<comment type="caution">
    <text evidence="2">The sequence shown here is derived from an EMBL/GenBank/DDBJ whole genome shotgun (WGS) entry which is preliminary data.</text>
</comment>
<proteinExistence type="predicted"/>
<dbReference type="Pfam" id="PF22322">
    <property type="entry name" value="DUF6973"/>
    <property type="match status" value="1"/>
</dbReference>
<reference evidence="2" key="1">
    <citation type="submission" date="2019-05" db="EMBL/GenBank/DDBJ databases">
        <authorList>
            <person name="Hibberd M."/>
        </authorList>
    </citation>
    <scope>NUCLEOTIDE SEQUENCE</scope>
    <source>
        <strain evidence="2">Neisseria_subflava_BgEED23</strain>
    </source>
</reference>
<evidence type="ECO:0000313" key="3">
    <source>
        <dbReference type="Proteomes" id="UP000626795"/>
    </source>
</evidence>
<dbReference type="AlphaFoldDB" id="A0A9X9QYC6"/>
<feature type="domain" description="DUF6973" evidence="1">
    <location>
        <begin position="73"/>
        <end position="177"/>
    </location>
</feature>
<dbReference type="EMBL" id="CABFLZ010000022">
    <property type="protein sequence ID" value="VTY05963.1"/>
    <property type="molecule type" value="Genomic_DNA"/>
</dbReference>
<dbReference type="Proteomes" id="UP000626795">
    <property type="component" value="Unassembled WGS sequence"/>
</dbReference>
<evidence type="ECO:0000259" key="1">
    <source>
        <dbReference type="Pfam" id="PF22322"/>
    </source>
</evidence>
<protein>
    <recommendedName>
        <fullName evidence="1">DUF6973 domain-containing protein</fullName>
    </recommendedName>
</protein>
<keyword evidence="3" id="KW-1185">Reference proteome</keyword>
<sequence length="252" mass="28323">MLNNKLNSHNNIDSYIMKHIKKHIQCAVLGMLVLSGCQSYQEDQSRRSKMAQFALNHPVAAQVIGMEDEGLINMTSNATRFAERTGLDDKANGDSRGTQVNAVRQALWQAAIASKFDSIIAEKAGNARLTDMELREGKDDYFSRYLADQAVDQRNNRIGRSIGSAKPDSDMKTLAASILFYYNKVGLWTASEVKNRWHIKQEKLSDGQYAEALKNIAKLDQNGMTEQERNSYKTGTLSEIKRSVKAIRQVED</sequence>
<dbReference type="InterPro" id="IPR054246">
    <property type="entry name" value="DUF6973"/>
</dbReference>
<name>A0A9X9QYC6_NEISU</name>
<accession>A0A9X9QYC6</accession>
<evidence type="ECO:0000313" key="2">
    <source>
        <dbReference type="EMBL" id="VTY05963.1"/>
    </source>
</evidence>
<gene>
    <name evidence="2" type="ORF">ONOEEDHL_00364</name>
</gene>
<organism evidence="2 3">
    <name type="scientific">Neisseria subflava</name>
    <dbReference type="NCBI Taxonomy" id="28449"/>
    <lineage>
        <taxon>Bacteria</taxon>
        <taxon>Pseudomonadati</taxon>
        <taxon>Pseudomonadota</taxon>
        <taxon>Betaproteobacteria</taxon>
        <taxon>Neisseriales</taxon>
        <taxon>Neisseriaceae</taxon>
        <taxon>Neisseria</taxon>
    </lineage>
</organism>